<dbReference type="InParanoid" id="I1CD71"/>
<sequence>MGNILHASRANLEGAVHVEVWYKCLYDAPDLDGGDRVRVYCQAAIQGAILRIGYVFFGSSATKGLDQVKLLVDSKKAVLNFYVIFINLDLIAEIAS</sequence>
<dbReference type="VEuPathDB" id="FungiDB:RO3G_11112"/>
<evidence type="ECO:0000313" key="2">
    <source>
        <dbReference type="Proteomes" id="UP000009138"/>
    </source>
</evidence>
<proteinExistence type="predicted"/>
<dbReference type="AlphaFoldDB" id="I1CD71"/>
<dbReference type="RefSeq" id="XP_067521797.1">
    <property type="nucleotide sequence ID" value="XM_067665696.1"/>
</dbReference>
<evidence type="ECO:0000313" key="1">
    <source>
        <dbReference type="EMBL" id="EIE86401.1"/>
    </source>
</evidence>
<gene>
    <name evidence="1" type="ORF">RO3G_11112</name>
</gene>
<dbReference type="Proteomes" id="UP000009138">
    <property type="component" value="Unassembled WGS sequence"/>
</dbReference>
<dbReference type="EMBL" id="CH476740">
    <property type="protein sequence ID" value="EIE86401.1"/>
    <property type="molecule type" value="Genomic_DNA"/>
</dbReference>
<accession>I1CD71</accession>
<name>I1CD71_RHIO9</name>
<reference evidence="1 2" key="1">
    <citation type="journal article" date="2009" name="PLoS Genet.">
        <title>Genomic analysis of the basal lineage fungus Rhizopus oryzae reveals a whole-genome duplication.</title>
        <authorList>
            <person name="Ma L.-J."/>
            <person name="Ibrahim A.S."/>
            <person name="Skory C."/>
            <person name="Grabherr M.G."/>
            <person name="Burger G."/>
            <person name="Butler M."/>
            <person name="Elias M."/>
            <person name="Idnurm A."/>
            <person name="Lang B.F."/>
            <person name="Sone T."/>
            <person name="Abe A."/>
            <person name="Calvo S.E."/>
            <person name="Corrochano L.M."/>
            <person name="Engels R."/>
            <person name="Fu J."/>
            <person name="Hansberg W."/>
            <person name="Kim J.-M."/>
            <person name="Kodira C.D."/>
            <person name="Koehrsen M.J."/>
            <person name="Liu B."/>
            <person name="Miranda-Saavedra D."/>
            <person name="O'Leary S."/>
            <person name="Ortiz-Castellanos L."/>
            <person name="Poulter R."/>
            <person name="Rodriguez-Romero J."/>
            <person name="Ruiz-Herrera J."/>
            <person name="Shen Y.-Q."/>
            <person name="Zeng Q."/>
            <person name="Galagan J."/>
            <person name="Birren B.W."/>
            <person name="Cuomo C.A."/>
            <person name="Wickes B.L."/>
        </authorList>
    </citation>
    <scope>NUCLEOTIDE SEQUENCE [LARGE SCALE GENOMIC DNA]</scope>
    <source>
        <strain evidence="2">RA 99-880 / ATCC MYA-4621 / FGSC 9543 / NRRL 43880</strain>
    </source>
</reference>
<protein>
    <submittedName>
        <fullName evidence="1">Uncharacterized protein</fullName>
    </submittedName>
</protein>
<organism evidence="1 2">
    <name type="scientific">Rhizopus delemar (strain RA 99-880 / ATCC MYA-4621 / FGSC 9543 / NRRL 43880)</name>
    <name type="common">Mucormycosis agent</name>
    <name type="synonym">Rhizopus arrhizus var. delemar</name>
    <dbReference type="NCBI Taxonomy" id="246409"/>
    <lineage>
        <taxon>Eukaryota</taxon>
        <taxon>Fungi</taxon>
        <taxon>Fungi incertae sedis</taxon>
        <taxon>Mucoromycota</taxon>
        <taxon>Mucoromycotina</taxon>
        <taxon>Mucoromycetes</taxon>
        <taxon>Mucorales</taxon>
        <taxon>Mucorineae</taxon>
        <taxon>Rhizopodaceae</taxon>
        <taxon>Rhizopus</taxon>
    </lineage>
</organism>
<keyword evidence="2" id="KW-1185">Reference proteome</keyword>
<dbReference type="GeneID" id="93618077"/>